<dbReference type="AlphaFoldDB" id="A0AAV7EKJ3"/>
<proteinExistence type="predicted"/>
<keyword evidence="3" id="KW-1185">Reference proteome</keyword>
<accession>A0AAV7EKJ3</accession>
<comment type="caution">
    <text evidence="2">The sequence shown here is derived from an EMBL/GenBank/DDBJ whole genome shotgun (WGS) entry which is preliminary data.</text>
</comment>
<evidence type="ECO:0000313" key="3">
    <source>
        <dbReference type="Proteomes" id="UP000825729"/>
    </source>
</evidence>
<evidence type="ECO:0000313" key="2">
    <source>
        <dbReference type="EMBL" id="KAG9448391.1"/>
    </source>
</evidence>
<evidence type="ECO:0000256" key="1">
    <source>
        <dbReference type="SAM" id="MobiDB-lite"/>
    </source>
</evidence>
<protein>
    <submittedName>
        <fullName evidence="2">Uncharacterized protein</fullName>
    </submittedName>
</protein>
<feature type="compositionally biased region" description="Low complexity" evidence="1">
    <location>
        <begin position="1"/>
        <end position="11"/>
    </location>
</feature>
<organism evidence="2 3">
    <name type="scientific">Aristolochia fimbriata</name>
    <name type="common">White veined hardy Dutchman's pipe vine</name>
    <dbReference type="NCBI Taxonomy" id="158543"/>
    <lineage>
        <taxon>Eukaryota</taxon>
        <taxon>Viridiplantae</taxon>
        <taxon>Streptophyta</taxon>
        <taxon>Embryophyta</taxon>
        <taxon>Tracheophyta</taxon>
        <taxon>Spermatophyta</taxon>
        <taxon>Magnoliopsida</taxon>
        <taxon>Magnoliidae</taxon>
        <taxon>Piperales</taxon>
        <taxon>Aristolochiaceae</taxon>
        <taxon>Aristolochia</taxon>
    </lineage>
</organism>
<dbReference type="EMBL" id="JAINDJ010000005">
    <property type="protein sequence ID" value="KAG9448391.1"/>
    <property type="molecule type" value="Genomic_DNA"/>
</dbReference>
<sequence>MKAAAATKTIILIEDQKLTPPPIGTNRTKKPSDPPTPTNNQREQETTSIDRRARYAGAMARNSARGFRATKNRIKVEDIMVTSSPSPMAKETRVKRTEVLIPRHGSYCKAWS</sequence>
<name>A0AAV7EKJ3_ARIFI</name>
<reference evidence="2 3" key="1">
    <citation type="submission" date="2021-07" db="EMBL/GenBank/DDBJ databases">
        <title>The Aristolochia fimbriata genome: insights into angiosperm evolution, floral development and chemical biosynthesis.</title>
        <authorList>
            <person name="Jiao Y."/>
        </authorList>
    </citation>
    <scope>NUCLEOTIDE SEQUENCE [LARGE SCALE GENOMIC DNA]</scope>
    <source>
        <strain evidence="2">IBCAS-2021</strain>
        <tissue evidence="2">Leaf</tissue>
    </source>
</reference>
<gene>
    <name evidence="2" type="ORF">H6P81_014519</name>
</gene>
<feature type="region of interest" description="Disordered" evidence="1">
    <location>
        <begin position="1"/>
        <end position="49"/>
    </location>
</feature>
<dbReference type="Proteomes" id="UP000825729">
    <property type="component" value="Unassembled WGS sequence"/>
</dbReference>